<keyword evidence="2" id="KW-0547">Nucleotide-binding</keyword>
<reference evidence="2 3" key="1">
    <citation type="submission" date="2019-08" db="EMBL/GenBank/DDBJ databases">
        <title>Phlebobacter frassis gen. nov. sp. nov., a new member of family Sphingobacteriaceae isolated from sand fly rearing media.</title>
        <authorList>
            <person name="Kakumanu M.L."/>
            <person name="Marayati B.F."/>
            <person name="Wada-Katsumata A."/>
            <person name="Wasserberg G."/>
            <person name="Schal C."/>
            <person name="Apperson C.S."/>
            <person name="Ponnusamy L."/>
        </authorList>
    </citation>
    <scope>NUCLEOTIDE SEQUENCE [LARGE SCALE GENOMIC DNA]</scope>
    <source>
        <strain evidence="2 3">SSI9</strain>
    </source>
</reference>
<evidence type="ECO:0000313" key="3">
    <source>
        <dbReference type="Proteomes" id="UP000322362"/>
    </source>
</evidence>
<keyword evidence="2" id="KW-0347">Helicase</keyword>
<dbReference type="GO" id="GO:0004386">
    <property type="term" value="F:helicase activity"/>
    <property type="evidence" value="ECO:0007669"/>
    <property type="project" value="UniProtKB-KW"/>
</dbReference>
<organism evidence="2 3">
    <name type="scientific">Sphingobacterium phlebotomi</name>
    <dbReference type="NCBI Taxonomy" id="2605433"/>
    <lineage>
        <taxon>Bacteria</taxon>
        <taxon>Pseudomonadati</taxon>
        <taxon>Bacteroidota</taxon>
        <taxon>Sphingobacteriia</taxon>
        <taxon>Sphingobacteriales</taxon>
        <taxon>Sphingobacteriaceae</taxon>
        <taxon>Sphingobacterium</taxon>
    </lineage>
</organism>
<dbReference type="Pfam" id="PF00271">
    <property type="entry name" value="Helicase_C"/>
    <property type="match status" value="1"/>
</dbReference>
<evidence type="ECO:0000259" key="1">
    <source>
        <dbReference type="Pfam" id="PF00271"/>
    </source>
</evidence>
<protein>
    <submittedName>
        <fullName evidence="2">RNA helicase</fullName>
    </submittedName>
</protein>
<comment type="caution">
    <text evidence="2">The sequence shown here is derived from an EMBL/GenBank/DDBJ whole genome shotgun (WGS) entry which is preliminary data.</text>
</comment>
<keyword evidence="3" id="KW-1185">Reference proteome</keyword>
<sequence>AKEYAEVWRDVTGNEPSVILSEDAASAKKLAAYRDNPDKTCTVCVRLITEGVDVPDAAVLIYSTTASTPLFFAQMVGRVVRARNRRE</sequence>
<accession>A0A5D4GNJ9</accession>
<dbReference type="Proteomes" id="UP000322362">
    <property type="component" value="Unassembled WGS sequence"/>
</dbReference>
<dbReference type="InterPro" id="IPR001650">
    <property type="entry name" value="Helicase_C-like"/>
</dbReference>
<feature type="non-terminal residue" evidence="2">
    <location>
        <position position="1"/>
    </location>
</feature>
<name>A0A5D4GNJ9_9SPHI</name>
<keyword evidence="2" id="KW-0067">ATP-binding</keyword>
<gene>
    <name evidence="2" type="ORF">FXV77_21950</name>
</gene>
<evidence type="ECO:0000313" key="2">
    <source>
        <dbReference type="EMBL" id="TYR30411.1"/>
    </source>
</evidence>
<proteinExistence type="predicted"/>
<feature type="non-terminal residue" evidence="2">
    <location>
        <position position="87"/>
    </location>
</feature>
<dbReference type="EMBL" id="VTAV01000060">
    <property type="protein sequence ID" value="TYR30411.1"/>
    <property type="molecule type" value="Genomic_DNA"/>
</dbReference>
<dbReference type="AlphaFoldDB" id="A0A5D4GNJ9"/>
<keyword evidence="2" id="KW-0378">Hydrolase</keyword>
<dbReference type="InterPro" id="IPR027417">
    <property type="entry name" value="P-loop_NTPase"/>
</dbReference>
<dbReference type="SUPFAM" id="SSF52540">
    <property type="entry name" value="P-loop containing nucleoside triphosphate hydrolases"/>
    <property type="match status" value="1"/>
</dbReference>
<dbReference type="Gene3D" id="3.40.50.300">
    <property type="entry name" value="P-loop containing nucleotide triphosphate hydrolases"/>
    <property type="match status" value="1"/>
</dbReference>
<feature type="domain" description="Helicase C-terminal" evidence="1">
    <location>
        <begin position="29"/>
        <end position="82"/>
    </location>
</feature>